<protein>
    <recommendedName>
        <fullName evidence="4">MARVEL domain-containing protein</fullName>
    </recommendedName>
</protein>
<feature type="transmembrane region" description="Helical" evidence="1">
    <location>
        <begin position="32"/>
        <end position="56"/>
    </location>
</feature>
<evidence type="ECO:0000313" key="3">
    <source>
        <dbReference type="Proteomes" id="UP001314263"/>
    </source>
</evidence>
<reference evidence="2 3" key="1">
    <citation type="submission" date="2023-10" db="EMBL/GenBank/DDBJ databases">
        <authorList>
            <person name="Maclean D."/>
            <person name="Macfadyen A."/>
        </authorList>
    </citation>
    <scope>NUCLEOTIDE SEQUENCE [LARGE SCALE GENOMIC DNA]</scope>
</reference>
<comment type="caution">
    <text evidence="2">The sequence shown here is derived from an EMBL/GenBank/DDBJ whole genome shotgun (WGS) entry which is preliminary data.</text>
</comment>
<dbReference type="Proteomes" id="UP001314263">
    <property type="component" value="Unassembled WGS sequence"/>
</dbReference>
<feature type="transmembrane region" description="Helical" evidence="1">
    <location>
        <begin position="92"/>
        <end position="112"/>
    </location>
</feature>
<feature type="transmembrane region" description="Helical" evidence="1">
    <location>
        <begin position="124"/>
        <end position="144"/>
    </location>
</feature>
<dbReference type="AlphaFoldDB" id="A0AAV1INP7"/>
<evidence type="ECO:0008006" key="4">
    <source>
        <dbReference type="Google" id="ProtNLM"/>
    </source>
</evidence>
<keyword evidence="1" id="KW-0812">Transmembrane</keyword>
<proteinExistence type="predicted"/>
<keyword evidence="1" id="KW-0472">Membrane</keyword>
<sequence length="205" mass="22305">MPGERYLLASGRKLQKGFHMAYKDGSGTSNALRAWVGLVSFLQVGTALAVILITYFKLSHISSFKVNGQDRTYTSSGTCLLGPDTNTTTLCVYAYFIAGVSILATIIVSIFLCCTCDLCGCGSVFEFIFAAAGTAWWAIAAIVLMKKSWAADDANVSQHDWRLANWIICWVGCGLFLLLALLSFARAISQLCACCRGRDRQGYYA</sequence>
<name>A0AAV1INP7_9CHLO</name>
<keyword evidence="3" id="KW-1185">Reference proteome</keyword>
<accession>A0AAV1INP7</accession>
<gene>
    <name evidence="2" type="ORF">CVIRNUC_010846</name>
</gene>
<evidence type="ECO:0000313" key="2">
    <source>
        <dbReference type="EMBL" id="CAK0787624.1"/>
    </source>
</evidence>
<keyword evidence="1" id="KW-1133">Transmembrane helix</keyword>
<dbReference type="EMBL" id="CAUYUE010000017">
    <property type="protein sequence ID" value="CAK0787624.1"/>
    <property type="molecule type" value="Genomic_DNA"/>
</dbReference>
<evidence type="ECO:0000256" key="1">
    <source>
        <dbReference type="SAM" id="Phobius"/>
    </source>
</evidence>
<feature type="transmembrane region" description="Helical" evidence="1">
    <location>
        <begin position="164"/>
        <end position="188"/>
    </location>
</feature>
<organism evidence="2 3">
    <name type="scientific">Coccomyxa viridis</name>
    <dbReference type="NCBI Taxonomy" id="1274662"/>
    <lineage>
        <taxon>Eukaryota</taxon>
        <taxon>Viridiplantae</taxon>
        <taxon>Chlorophyta</taxon>
        <taxon>core chlorophytes</taxon>
        <taxon>Trebouxiophyceae</taxon>
        <taxon>Trebouxiophyceae incertae sedis</taxon>
        <taxon>Coccomyxaceae</taxon>
        <taxon>Coccomyxa</taxon>
    </lineage>
</organism>